<evidence type="ECO:0000256" key="4">
    <source>
        <dbReference type="ARBA" id="ARBA00023242"/>
    </source>
</evidence>
<comment type="caution">
    <text evidence="7">The sequence shown here is derived from an EMBL/GenBank/DDBJ whole genome shotgun (WGS) entry which is preliminary data.</text>
</comment>
<evidence type="ECO:0000313" key="7">
    <source>
        <dbReference type="EMBL" id="KAJ7968362.1"/>
    </source>
</evidence>
<dbReference type="PROSITE" id="PS50888">
    <property type="entry name" value="BHLH"/>
    <property type="match status" value="1"/>
</dbReference>
<keyword evidence="5" id="KW-0175">Coiled coil</keyword>
<proteinExistence type="predicted"/>
<sequence length="274" mass="30753">MLALIDPQNSLRPIAGLPNKSDQTFESSPNVFSFVNSNYINQMDIVKPKEEADSPNRNNTMPSDILMSQGSFGNQNYVFKTCQGAKRISTSAKLSQTQDHIIAERKRREKLSQRFIALSAIVPGLKKMDKASVLGDAIKYLKQLQEKVKTLEEEQARKKAVESVVTVKKSQLFADANNYLSDSTVPLEVQLPEIEARFCEKNVLIRVHCEKRKGVPEKTITEIEKLHLTVVNSSVVTFGNCALHITIVAQMDVEFSMTLKDLVRNLSSAFKSFM</sequence>
<feature type="domain" description="BHLH" evidence="6">
    <location>
        <begin position="95"/>
        <end position="144"/>
    </location>
</feature>
<dbReference type="PANTHER" id="PTHR45959:SF25">
    <property type="entry name" value="BASIC HELIX LOOP HELIX (BHLH) DNA-BINDING FAMILY PROTEIN"/>
    <property type="match status" value="1"/>
</dbReference>
<dbReference type="GO" id="GO:0005634">
    <property type="term" value="C:nucleus"/>
    <property type="evidence" value="ECO:0007669"/>
    <property type="project" value="UniProtKB-SubCell"/>
</dbReference>
<dbReference type="KEGG" id="qsa:O6P43_012474"/>
<comment type="subcellular location">
    <subcellularLocation>
        <location evidence="1">Nucleus</location>
    </subcellularLocation>
</comment>
<dbReference type="InterPro" id="IPR011598">
    <property type="entry name" value="bHLH_dom"/>
</dbReference>
<evidence type="ECO:0000256" key="5">
    <source>
        <dbReference type="SAM" id="Coils"/>
    </source>
</evidence>
<evidence type="ECO:0000256" key="2">
    <source>
        <dbReference type="ARBA" id="ARBA00023015"/>
    </source>
</evidence>
<feature type="coiled-coil region" evidence="5">
    <location>
        <begin position="134"/>
        <end position="161"/>
    </location>
</feature>
<protein>
    <submittedName>
        <fullName evidence="7">Transcription factor bHLH25-like</fullName>
    </submittedName>
</protein>
<dbReference type="AlphaFoldDB" id="A0AAD7M1W5"/>
<dbReference type="EMBL" id="JARAOO010000005">
    <property type="protein sequence ID" value="KAJ7968362.1"/>
    <property type="molecule type" value="Genomic_DNA"/>
</dbReference>
<keyword evidence="2" id="KW-0805">Transcription regulation</keyword>
<dbReference type="PANTHER" id="PTHR45959">
    <property type="entry name" value="BHLH TRANSCRIPTION FACTOR"/>
    <property type="match status" value="1"/>
</dbReference>
<dbReference type="InterPro" id="IPR052610">
    <property type="entry name" value="bHLH_transcription_regulator"/>
</dbReference>
<reference evidence="7" key="1">
    <citation type="journal article" date="2023" name="Science">
        <title>Elucidation of the pathway for biosynthesis of saponin adjuvants from the soapbark tree.</title>
        <authorList>
            <person name="Reed J."/>
            <person name="Orme A."/>
            <person name="El-Demerdash A."/>
            <person name="Owen C."/>
            <person name="Martin L.B.B."/>
            <person name="Misra R.C."/>
            <person name="Kikuchi S."/>
            <person name="Rejzek M."/>
            <person name="Martin A.C."/>
            <person name="Harkess A."/>
            <person name="Leebens-Mack J."/>
            <person name="Louveau T."/>
            <person name="Stephenson M.J."/>
            <person name="Osbourn A."/>
        </authorList>
    </citation>
    <scope>NUCLEOTIDE SEQUENCE</scope>
    <source>
        <strain evidence="7">S10</strain>
    </source>
</reference>
<dbReference type="Pfam" id="PF00010">
    <property type="entry name" value="HLH"/>
    <property type="match status" value="1"/>
</dbReference>
<dbReference type="CDD" id="cd11452">
    <property type="entry name" value="bHLH_AtNAI1_like"/>
    <property type="match status" value="1"/>
</dbReference>
<dbReference type="SMART" id="SM00353">
    <property type="entry name" value="HLH"/>
    <property type="match status" value="1"/>
</dbReference>
<gene>
    <name evidence="7" type="ORF">O6P43_012474</name>
</gene>
<keyword evidence="4" id="KW-0539">Nucleus</keyword>
<dbReference type="InterPro" id="IPR036638">
    <property type="entry name" value="HLH_DNA-bd_sf"/>
</dbReference>
<dbReference type="GO" id="GO:0046983">
    <property type="term" value="F:protein dimerization activity"/>
    <property type="evidence" value="ECO:0007669"/>
    <property type="project" value="InterPro"/>
</dbReference>
<evidence type="ECO:0000256" key="1">
    <source>
        <dbReference type="ARBA" id="ARBA00004123"/>
    </source>
</evidence>
<evidence type="ECO:0000313" key="8">
    <source>
        <dbReference type="Proteomes" id="UP001163823"/>
    </source>
</evidence>
<dbReference type="SUPFAM" id="SSF47459">
    <property type="entry name" value="HLH, helix-loop-helix DNA-binding domain"/>
    <property type="match status" value="1"/>
</dbReference>
<organism evidence="7 8">
    <name type="scientific">Quillaja saponaria</name>
    <name type="common">Soap bark tree</name>
    <dbReference type="NCBI Taxonomy" id="32244"/>
    <lineage>
        <taxon>Eukaryota</taxon>
        <taxon>Viridiplantae</taxon>
        <taxon>Streptophyta</taxon>
        <taxon>Embryophyta</taxon>
        <taxon>Tracheophyta</taxon>
        <taxon>Spermatophyta</taxon>
        <taxon>Magnoliopsida</taxon>
        <taxon>eudicotyledons</taxon>
        <taxon>Gunneridae</taxon>
        <taxon>Pentapetalae</taxon>
        <taxon>rosids</taxon>
        <taxon>fabids</taxon>
        <taxon>Fabales</taxon>
        <taxon>Quillajaceae</taxon>
        <taxon>Quillaja</taxon>
    </lineage>
</organism>
<dbReference type="Proteomes" id="UP001163823">
    <property type="component" value="Chromosome 5"/>
</dbReference>
<keyword evidence="3" id="KW-0804">Transcription</keyword>
<keyword evidence="8" id="KW-1185">Reference proteome</keyword>
<evidence type="ECO:0000256" key="3">
    <source>
        <dbReference type="ARBA" id="ARBA00023163"/>
    </source>
</evidence>
<evidence type="ECO:0000259" key="6">
    <source>
        <dbReference type="PROSITE" id="PS50888"/>
    </source>
</evidence>
<name>A0AAD7M1W5_QUISA</name>
<accession>A0AAD7M1W5</accession>
<dbReference type="Gene3D" id="4.10.280.10">
    <property type="entry name" value="Helix-loop-helix DNA-binding domain"/>
    <property type="match status" value="1"/>
</dbReference>